<reference evidence="3 5" key="1">
    <citation type="journal article" date="2015" name="Stand. Genomic Sci.">
        <title>Genomic Encyclopedia of Bacterial and Archaeal Type Strains, Phase III: the genomes of soil and plant-associated and newly described type strains.</title>
        <authorList>
            <person name="Whitman W.B."/>
            <person name="Woyke T."/>
            <person name="Klenk H.P."/>
            <person name="Zhou Y."/>
            <person name="Lilburn T.G."/>
            <person name="Beck B.J."/>
            <person name="De Vos P."/>
            <person name="Vandamme P."/>
            <person name="Eisen J.A."/>
            <person name="Garrity G."/>
            <person name="Hugenholtz P."/>
            <person name="Kyrpides N.C."/>
        </authorList>
    </citation>
    <scope>NUCLEOTIDE SEQUENCE [LARGE SCALE GENOMIC DNA]</scope>
    <source>
        <strain evidence="3 5">P5626</strain>
    </source>
</reference>
<dbReference type="SUPFAM" id="SSF52540">
    <property type="entry name" value="P-loop containing nucleoside triphosphate hydrolases"/>
    <property type="match status" value="1"/>
</dbReference>
<comment type="caution">
    <text evidence="4">The sequence shown here is derived from an EMBL/GenBank/DDBJ whole genome shotgun (WGS) entry which is preliminary data.</text>
</comment>
<evidence type="ECO:0000313" key="4">
    <source>
        <dbReference type="EMBL" id="TEB46159.1"/>
    </source>
</evidence>
<dbReference type="Gene3D" id="3.40.50.300">
    <property type="entry name" value="P-loop containing nucleotide triphosphate hydrolases"/>
    <property type="match status" value="1"/>
</dbReference>
<gene>
    <name evidence="4" type="ORF">D0809_03970</name>
    <name evidence="3" type="ORF">EV142_101630</name>
</gene>
<feature type="coiled-coil region" evidence="1">
    <location>
        <begin position="465"/>
        <end position="492"/>
    </location>
</feature>
<keyword evidence="5" id="KW-1185">Reference proteome</keyword>
<protein>
    <submittedName>
        <fullName evidence="3">Wobble nucleotide-excising tRNase</fullName>
    </submittedName>
</protein>
<dbReference type="Proteomes" id="UP000298340">
    <property type="component" value="Unassembled WGS sequence"/>
</dbReference>
<dbReference type="AlphaFoldDB" id="A0A4Y7UKA4"/>
<evidence type="ECO:0000313" key="6">
    <source>
        <dbReference type="Proteomes" id="UP000298340"/>
    </source>
</evidence>
<dbReference type="InterPro" id="IPR027417">
    <property type="entry name" value="P-loop_NTPase"/>
</dbReference>
<feature type="domain" description="Protein CR006 P-loop" evidence="2">
    <location>
        <begin position="33"/>
        <end position="711"/>
    </location>
</feature>
<name>A0A4Y7UKA4_9FLAO</name>
<sequence>MAKNITFELSTVNLGPHEALNTKIQISSLEMGIYANNGTGKTFLSRAFRLISKEELETTDSNKLLTIGKNDGSFKLKITNTAEPSVVRELEFSINREKIPNISKNTTGYIFRVFNDDYIRENLEGLKYKPSGEIEGYILGKEKIDLTKEKDELEKIKKELEIKGKELNGKVSKAIKDLDDLSIRKNTGDYQNINFNNLFNPSFNVTETEKFSDLITKHNQLKSLPDNLQDLRNSSYLKKTTTTYDIIVFLDQVFTKSTIADDFKTKIKNKQEFIETGIKILDRSANDCPFCEQNLEEDALKLIDQYLEYLSETEALQIKKANDLSIQLHAEKKEYEEILKSFKNIEIEYLKNQKYIPSLSNINLKELKELKILDSDYTIINNEIEKKKLDISISLSNENTKKAIENIQLWIQNQNEIIQENSLIIKSFNDKKNNISSEKLDLNKRLCRARFNELKKTEAEKITDINNCKSKIKTLEEDILKKEQNEKISKKQKVVETFTELLTKFFGSKYSFDDKTFCLKFKNHLLESNASDVLSNGEKSIVAFCFYIAETHKFINKEEDYNKLFFIIDDPISSQDFHFVYATSQIIRTLNKLFNIQRLRLIILTHNLEFMSIIIRNKIIDQKFILINNKLETLGNELIMPYKEHLRDIYEISQGTKNPSHTTPNSLRHILETINRFIAPDIELNAFCERIDDFAENEFLYSLMHDGSHGVIRLQKPYTDQMIKGGCDVVANYVLKDFAGQIKIITN</sequence>
<dbReference type="RefSeq" id="WP_132032563.1">
    <property type="nucleotide sequence ID" value="NZ_QWDN01000001.1"/>
</dbReference>
<reference evidence="3" key="3">
    <citation type="submission" date="2019-03" db="EMBL/GenBank/DDBJ databases">
        <authorList>
            <person name="Whitman W."/>
            <person name="Huntemann M."/>
            <person name="Clum A."/>
            <person name="Pillay M."/>
            <person name="Palaniappan K."/>
            <person name="Varghese N."/>
            <person name="Mikhailova N."/>
            <person name="Stamatis D."/>
            <person name="Reddy T."/>
            <person name="Daum C."/>
            <person name="Shapiro N."/>
            <person name="Ivanova N."/>
            <person name="Kyrpides N."/>
            <person name="Woyke T."/>
        </authorList>
    </citation>
    <scope>NUCLEOTIDE SEQUENCE</scope>
    <source>
        <strain evidence="3">P5626</strain>
    </source>
</reference>
<dbReference type="EMBL" id="SLWA01000001">
    <property type="protein sequence ID" value="TCN61045.1"/>
    <property type="molecule type" value="Genomic_DNA"/>
</dbReference>
<dbReference type="EMBL" id="QWDN01000001">
    <property type="protein sequence ID" value="TEB46159.1"/>
    <property type="molecule type" value="Genomic_DNA"/>
</dbReference>
<feature type="coiled-coil region" evidence="1">
    <location>
        <begin position="139"/>
        <end position="170"/>
    </location>
</feature>
<evidence type="ECO:0000313" key="5">
    <source>
        <dbReference type="Proteomes" id="UP000295270"/>
    </source>
</evidence>
<dbReference type="InterPro" id="IPR026866">
    <property type="entry name" value="CR006_AAA"/>
</dbReference>
<accession>A0A4Y7UKA4</accession>
<evidence type="ECO:0000256" key="1">
    <source>
        <dbReference type="SAM" id="Coils"/>
    </source>
</evidence>
<dbReference type="OrthoDB" id="9795565at2"/>
<reference evidence="4 6" key="2">
    <citation type="journal article" date="2018" name="Syst. Appl. Microbiol.">
        <title>Flavobacterium circumlabens sp. nov. and Flavobacterium cupreum sp. nov., two psychrotrophic species isolated from Antarctic environmental samples.</title>
        <authorList>
            <person name="Kralova S."/>
            <person name="Busse H.J."/>
            <person name="Svec P."/>
            <person name="Maslanova I."/>
            <person name="Stankova E."/>
            <person name="Bartak M."/>
            <person name="Sedlacek I."/>
        </authorList>
    </citation>
    <scope>NUCLEOTIDE SEQUENCE [LARGE SCALE GENOMIC DNA]</scope>
    <source>
        <strain evidence="4 6">CCM 8828</strain>
    </source>
</reference>
<dbReference type="Pfam" id="PF13166">
    <property type="entry name" value="AAA_13"/>
    <property type="match status" value="1"/>
</dbReference>
<evidence type="ECO:0000259" key="2">
    <source>
        <dbReference type="Pfam" id="PF13166"/>
    </source>
</evidence>
<keyword evidence="1" id="KW-0175">Coiled coil</keyword>
<organism evidence="4 6">
    <name type="scientific">Flavobacterium circumlabens</name>
    <dbReference type="NCBI Taxonomy" id="2133765"/>
    <lineage>
        <taxon>Bacteria</taxon>
        <taxon>Pseudomonadati</taxon>
        <taxon>Bacteroidota</taxon>
        <taxon>Flavobacteriia</taxon>
        <taxon>Flavobacteriales</taxon>
        <taxon>Flavobacteriaceae</taxon>
        <taxon>Flavobacterium</taxon>
    </lineage>
</organism>
<proteinExistence type="predicted"/>
<dbReference type="Proteomes" id="UP000295270">
    <property type="component" value="Unassembled WGS sequence"/>
</dbReference>
<evidence type="ECO:0000313" key="3">
    <source>
        <dbReference type="EMBL" id="TCN61045.1"/>
    </source>
</evidence>